<dbReference type="PANTHER" id="PTHR21600:SF87">
    <property type="entry name" value="RNA PSEUDOURIDYLATE SYNTHASE DOMAIN-CONTAINING PROTEIN 1"/>
    <property type="match status" value="1"/>
</dbReference>
<reference evidence="3 4" key="1">
    <citation type="submission" date="2018-06" db="EMBL/GenBank/DDBJ databases">
        <authorList>
            <consortium name="Pathogen Informatics"/>
            <person name="Doyle S."/>
        </authorList>
    </citation>
    <scope>NUCLEOTIDE SEQUENCE [LARGE SCALE GENOMIC DNA]</scope>
    <source>
        <strain evidence="3 4">NCTC10295</strain>
    </source>
</reference>
<evidence type="ECO:0000313" key="4">
    <source>
        <dbReference type="Proteomes" id="UP000254651"/>
    </source>
</evidence>
<dbReference type="NCBIfam" id="TIGR01621">
    <property type="entry name" value="RluA-like"/>
    <property type="match status" value="1"/>
</dbReference>
<dbReference type="EC" id="5.4.99.28" evidence="3"/>
<dbReference type="InterPro" id="IPR006145">
    <property type="entry name" value="PsdUridine_synth_RsuA/RluA"/>
</dbReference>
<dbReference type="Proteomes" id="UP000254651">
    <property type="component" value="Unassembled WGS sequence"/>
</dbReference>
<dbReference type="GO" id="GO:0000455">
    <property type="term" value="P:enzyme-directed rRNA pseudouridine synthesis"/>
    <property type="evidence" value="ECO:0007669"/>
    <property type="project" value="TreeGrafter"/>
</dbReference>
<dbReference type="EMBL" id="UGQS01000002">
    <property type="protein sequence ID" value="STZ77120.1"/>
    <property type="molecule type" value="Genomic_DNA"/>
</dbReference>
<evidence type="ECO:0000259" key="2">
    <source>
        <dbReference type="Pfam" id="PF00849"/>
    </source>
</evidence>
<dbReference type="Pfam" id="PF00849">
    <property type="entry name" value="PseudoU_synth_2"/>
    <property type="match status" value="1"/>
</dbReference>
<dbReference type="InterPro" id="IPR006224">
    <property type="entry name" value="PsdUridine_synth_RluA-like_CS"/>
</dbReference>
<evidence type="ECO:0000256" key="1">
    <source>
        <dbReference type="ARBA" id="ARBA00010876"/>
    </source>
</evidence>
<dbReference type="Gene3D" id="3.30.2350.10">
    <property type="entry name" value="Pseudouridine synthase"/>
    <property type="match status" value="1"/>
</dbReference>
<keyword evidence="3" id="KW-0413">Isomerase</keyword>
<sequence>MLEILLQTADFVAVNKPPGIAVHQEAGADNLQQMLAAQLGVPQLWLLHRLDKPTSGVLLFARHPQAASDLAQQFAGRQMHKTYLALSDGKPAKKQGWVKGGMEKSRRGTWKLTRATENFAVTHFTSRALAPGLRLFLLKPHTGKTHQLRVAMKSLSAPILGDTAYGGTTAPRLFLHAWRIAFEYGGTHFDITAPLDLSWPSETATALQEMTLTYSRRVNSDTRWQAADSTSSTSRRTCCFSSLVKPPL</sequence>
<gene>
    <name evidence="3" type="primary">rluA_2</name>
    <name evidence="3" type="ORF">NCTC10295_01927</name>
</gene>
<dbReference type="InterPro" id="IPR020103">
    <property type="entry name" value="PsdUridine_synth_cat_dom_sf"/>
</dbReference>
<dbReference type="InterPro" id="IPR050188">
    <property type="entry name" value="RluA_PseudoU_synthase"/>
</dbReference>
<proteinExistence type="inferred from homology"/>
<evidence type="ECO:0000313" key="3">
    <source>
        <dbReference type="EMBL" id="STZ77120.1"/>
    </source>
</evidence>
<dbReference type="CDD" id="cd02869">
    <property type="entry name" value="PseudoU_synth_RluA_like"/>
    <property type="match status" value="1"/>
</dbReference>
<dbReference type="GO" id="GO:0003723">
    <property type="term" value="F:RNA binding"/>
    <property type="evidence" value="ECO:0007669"/>
    <property type="project" value="InterPro"/>
</dbReference>
<dbReference type="RefSeq" id="WP_115225445.1">
    <property type="nucleotide sequence ID" value="NZ_CP181246.1"/>
</dbReference>
<dbReference type="InterPro" id="IPR006508">
    <property type="entry name" value="PsdUridine_synth_RluA-like"/>
</dbReference>
<dbReference type="PANTHER" id="PTHR21600">
    <property type="entry name" value="MITOCHONDRIAL RNA PSEUDOURIDINE SYNTHASE"/>
    <property type="match status" value="1"/>
</dbReference>
<protein>
    <submittedName>
        <fullName evidence="3">Putative psedouridine synthase</fullName>
        <ecNumber evidence="3">5.4.99.28</ecNumber>
    </submittedName>
</protein>
<organism evidence="3 4">
    <name type="scientific">Bergeriella denitrificans</name>
    <name type="common">Neisseria denitrificans</name>
    <dbReference type="NCBI Taxonomy" id="494"/>
    <lineage>
        <taxon>Bacteria</taxon>
        <taxon>Pseudomonadati</taxon>
        <taxon>Pseudomonadota</taxon>
        <taxon>Betaproteobacteria</taxon>
        <taxon>Neisseriales</taxon>
        <taxon>Neisseriaceae</taxon>
        <taxon>Bergeriella</taxon>
    </lineage>
</organism>
<comment type="similarity">
    <text evidence="1">Belongs to the pseudouridine synthase RluA family.</text>
</comment>
<dbReference type="SUPFAM" id="SSF55120">
    <property type="entry name" value="Pseudouridine synthase"/>
    <property type="match status" value="1"/>
</dbReference>
<dbReference type="PROSITE" id="PS01129">
    <property type="entry name" value="PSI_RLU"/>
    <property type="match status" value="1"/>
</dbReference>
<feature type="domain" description="Pseudouridine synthase RsuA/RluA-like" evidence="2">
    <location>
        <begin position="10"/>
        <end position="153"/>
    </location>
</feature>
<name>A0A378UJ05_BERDE</name>
<dbReference type="AlphaFoldDB" id="A0A378UJ05"/>
<keyword evidence="4" id="KW-1185">Reference proteome</keyword>
<dbReference type="GO" id="GO:0160151">
    <property type="term" value="F:tRNA pseudouridine(32) synthase activity"/>
    <property type="evidence" value="ECO:0007669"/>
    <property type="project" value="UniProtKB-EC"/>
</dbReference>
<accession>A0A378UJ05</accession>